<sequence length="78" mass="9476">MIKNGKFFMDLPEDWNKIIKALRTRPMDIYELRNETNIEFEKLKEILKTMKLLDMVSYMHYKDPIKMIKKEGKNDKGH</sequence>
<evidence type="ECO:0000313" key="4">
    <source>
        <dbReference type="Proteomes" id="UP000050515"/>
    </source>
</evidence>
<dbReference type="Proteomes" id="UP000050515">
    <property type="component" value="Unassembled WGS sequence"/>
</dbReference>
<dbReference type="Proteomes" id="UP000050320">
    <property type="component" value="Unassembled WGS sequence"/>
</dbReference>
<evidence type="ECO:0000313" key="2">
    <source>
        <dbReference type="EMBL" id="KQB34196.1"/>
    </source>
</evidence>
<proteinExistence type="predicted"/>
<reference evidence="2 3" key="2">
    <citation type="submission" date="2015-09" db="EMBL/GenBank/DDBJ databases">
        <title>Heavy metals and arsenic resistance mechanisms in polyextremophilic archaea of the family Ferroplasmaceae.</title>
        <authorList>
            <person name="Bulaev A.G."/>
            <person name="Kanygina A.V."/>
        </authorList>
    </citation>
    <scope>NUCLEOTIDE SEQUENCE [LARGE SCALE GENOMIC DNA]</scope>
    <source>
        <strain evidence="2 3">VT</strain>
    </source>
</reference>
<dbReference type="PATRIC" id="fig|507754.4.peg.1019"/>
<comment type="caution">
    <text evidence="1">The sequence shown here is derived from an EMBL/GenBank/DDBJ whole genome shotgun (WGS) entry which is preliminary data.</text>
</comment>
<evidence type="ECO:0000313" key="3">
    <source>
        <dbReference type="Proteomes" id="UP000050320"/>
    </source>
</evidence>
<accession>A0A0P9CMQ6</accession>
<dbReference type="EMBL" id="LKBG01000252">
    <property type="protein sequence ID" value="KQB34196.1"/>
    <property type="molecule type" value="Genomic_DNA"/>
</dbReference>
<dbReference type="EMBL" id="LJCQ01000134">
    <property type="protein sequence ID" value="KPV47087.1"/>
    <property type="molecule type" value="Genomic_DNA"/>
</dbReference>
<protein>
    <submittedName>
        <fullName evidence="1">Uncharacterized protein</fullName>
    </submittedName>
</protein>
<keyword evidence="3" id="KW-1185">Reference proteome</keyword>
<name>A0A0P9CMQ6_9ARCH</name>
<dbReference type="AlphaFoldDB" id="A0A0P9CMQ6"/>
<evidence type="ECO:0000313" key="1">
    <source>
        <dbReference type="EMBL" id="KPV47087.1"/>
    </source>
</evidence>
<reference evidence="1 4" key="1">
    <citation type="submission" date="2015-09" db="EMBL/GenBank/DDBJ databases">
        <title>Draft genome sequence of Acidiplasma aeolicum DSM 18409.</title>
        <authorList>
            <person name="Hemp J."/>
        </authorList>
    </citation>
    <scope>NUCLEOTIDE SEQUENCE [LARGE SCALE GENOMIC DNA]</scope>
    <source>
        <strain evidence="1 4">V</strain>
    </source>
</reference>
<dbReference type="RefSeq" id="WP_055032574.1">
    <property type="nucleotide sequence ID" value="NZ_LJCQ01000134.1"/>
</dbReference>
<gene>
    <name evidence="2" type="ORF">AOG54_05570</name>
    <name evidence="1" type="ORF">SE19_02545</name>
</gene>
<organism evidence="1 4">
    <name type="scientific">Acidiplasma aeolicum</name>
    <dbReference type="NCBI Taxonomy" id="507754"/>
    <lineage>
        <taxon>Archaea</taxon>
        <taxon>Methanobacteriati</taxon>
        <taxon>Thermoplasmatota</taxon>
        <taxon>Thermoplasmata</taxon>
        <taxon>Thermoplasmatales</taxon>
        <taxon>Ferroplasmaceae</taxon>
        <taxon>Acidiplasma</taxon>
    </lineage>
</organism>
<dbReference type="OrthoDB" id="383048at2157"/>